<dbReference type="InterPro" id="IPR036390">
    <property type="entry name" value="WH_DNA-bd_sf"/>
</dbReference>
<dbReference type="AlphaFoldDB" id="A0A8T6Q1K0"/>
<evidence type="ECO:0000313" key="1">
    <source>
        <dbReference type="EMBL" id="NEM89362.1"/>
    </source>
</evidence>
<protein>
    <submittedName>
        <fullName evidence="1">Transcriptional regulator</fullName>
    </submittedName>
</protein>
<proteinExistence type="predicted"/>
<sequence length="155" mass="17386">MRRIDVIHKELERLTYGLELSDLAKEKAFTAEAIGFNLGLARNSVSKDLNQLWNEGLVVKSQGRPVFFLHRHALELLINRKLDDCECIVHSVASLLPKKEKYTDDDPFSGLIGYDRSLRDAVEKGRAAVLYPHGLHVLLTGASGVGKTFFAELMH</sequence>
<dbReference type="Gene3D" id="3.40.50.300">
    <property type="entry name" value="P-loop containing nucleotide triphosphate hydrolases"/>
    <property type="match status" value="1"/>
</dbReference>
<feature type="non-terminal residue" evidence="1">
    <location>
        <position position="155"/>
    </location>
</feature>
<dbReference type="SUPFAM" id="SSF46785">
    <property type="entry name" value="Winged helix' DNA-binding domain"/>
    <property type="match status" value="1"/>
</dbReference>
<reference evidence="1 2" key="1">
    <citation type="submission" date="2020-02" db="EMBL/GenBank/DDBJ databases">
        <authorList>
            <person name="Subbiah M."/>
            <person name="Call D."/>
        </authorList>
    </citation>
    <scope>NUCLEOTIDE SEQUENCE [LARGE SCALE GENOMIC DNA]</scope>
    <source>
        <strain evidence="1 2">8375wC2</strain>
    </source>
</reference>
<dbReference type="InterPro" id="IPR027417">
    <property type="entry name" value="P-loop_NTPase"/>
</dbReference>
<comment type="caution">
    <text evidence="1">The sequence shown here is derived from an EMBL/GenBank/DDBJ whole genome shotgun (WGS) entry which is preliminary data.</text>
</comment>
<organism evidence="1 2">
    <name type="scientific">Escherichia coli</name>
    <dbReference type="NCBI Taxonomy" id="562"/>
    <lineage>
        <taxon>Bacteria</taxon>
        <taxon>Pseudomonadati</taxon>
        <taxon>Pseudomonadota</taxon>
        <taxon>Gammaproteobacteria</taxon>
        <taxon>Enterobacterales</taxon>
        <taxon>Enterobacteriaceae</taxon>
        <taxon>Escherichia</taxon>
    </lineage>
</organism>
<dbReference type="EMBL" id="JAAGYI010000404">
    <property type="protein sequence ID" value="NEM89362.1"/>
    <property type="molecule type" value="Genomic_DNA"/>
</dbReference>
<evidence type="ECO:0000313" key="2">
    <source>
        <dbReference type="Proteomes" id="UP000469708"/>
    </source>
</evidence>
<gene>
    <name evidence="1" type="ORF">G3V95_28865</name>
</gene>
<dbReference type="Proteomes" id="UP000469708">
    <property type="component" value="Unassembled WGS sequence"/>
</dbReference>
<dbReference type="SUPFAM" id="SSF52540">
    <property type="entry name" value="P-loop containing nucleoside triphosphate hydrolases"/>
    <property type="match status" value="1"/>
</dbReference>
<accession>A0A8T6Q1K0</accession>
<name>A0A8T6Q1K0_ECOLX</name>